<dbReference type="SUPFAM" id="SSF46924">
    <property type="entry name" value="RNA polymerase subunit RPB10"/>
    <property type="match status" value="1"/>
</dbReference>
<dbReference type="GO" id="GO:0006351">
    <property type="term" value="P:DNA-templated transcription"/>
    <property type="evidence" value="ECO:0007669"/>
    <property type="project" value="InterPro"/>
</dbReference>
<accession>A0A381T9D4</accession>
<dbReference type="PROSITE" id="PS01112">
    <property type="entry name" value="RNA_POL_N_8KD"/>
    <property type="match status" value="1"/>
</dbReference>
<dbReference type="PIRSF" id="PIRSF005653">
    <property type="entry name" value="RNA_pol_N/8_sub"/>
    <property type="match status" value="1"/>
</dbReference>
<evidence type="ECO:0000256" key="2">
    <source>
        <dbReference type="ARBA" id="ARBA00022723"/>
    </source>
</evidence>
<evidence type="ECO:0008006" key="6">
    <source>
        <dbReference type="Google" id="ProtNLM"/>
    </source>
</evidence>
<evidence type="ECO:0000256" key="4">
    <source>
        <dbReference type="ARBA" id="ARBA00023163"/>
    </source>
</evidence>
<protein>
    <recommendedName>
        <fullName evidence="6">DNA-directed RNA polymerase subunit N</fullName>
    </recommendedName>
</protein>
<keyword evidence="4" id="KW-0804">Transcription</keyword>
<dbReference type="InterPro" id="IPR000268">
    <property type="entry name" value="RPABC5/Rpb10"/>
</dbReference>
<dbReference type="EMBL" id="UINC01004144">
    <property type="protein sequence ID" value="SVA12141.1"/>
    <property type="molecule type" value="Genomic_DNA"/>
</dbReference>
<sequence length="70" mass="8517">MIIPIRCFTCGTLIADKYKTFLKELEKKEKKENIDSQNRNLEEIFKKLKLKRYCCRRMLYTQSNILNKLK</sequence>
<evidence type="ECO:0000256" key="1">
    <source>
        <dbReference type="ARBA" id="ARBA00022478"/>
    </source>
</evidence>
<keyword evidence="2" id="KW-0479">Metal-binding</keyword>
<dbReference type="PANTHER" id="PTHR23431">
    <property type="entry name" value="DNA-DIRECTED RNA POLYMERASES I, II, AND III SUBUNIT RPABC5 FAMILY MEMBER"/>
    <property type="match status" value="1"/>
</dbReference>
<evidence type="ECO:0000256" key="3">
    <source>
        <dbReference type="ARBA" id="ARBA00022833"/>
    </source>
</evidence>
<gene>
    <name evidence="5" type="ORF">METZ01_LOCUS64995</name>
</gene>
<dbReference type="PANTHER" id="PTHR23431:SF3">
    <property type="entry name" value="DNA-DIRECTED RNA POLYMERASES I, II, AND III SUBUNIT RPABC5"/>
    <property type="match status" value="1"/>
</dbReference>
<evidence type="ECO:0000313" key="5">
    <source>
        <dbReference type="EMBL" id="SVA12141.1"/>
    </source>
</evidence>
<keyword evidence="1" id="KW-0240">DNA-directed RNA polymerase</keyword>
<organism evidence="5">
    <name type="scientific">marine metagenome</name>
    <dbReference type="NCBI Taxonomy" id="408172"/>
    <lineage>
        <taxon>unclassified sequences</taxon>
        <taxon>metagenomes</taxon>
        <taxon>ecological metagenomes</taxon>
    </lineage>
</organism>
<dbReference type="GO" id="GO:0003899">
    <property type="term" value="F:DNA-directed RNA polymerase activity"/>
    <property type="evidence" value="ECO:0007669"/>
    <property type="project" value="InterPro"/>
</dbReference>
<dbReference type="Pfam" id="PF01194">
    <property type="entry name" value="RNA_pol_N"/>
    <property type="match status" value="1"/>
</dbReference>
<proteinExistence type="predicted"/>
<dbReference type="GO" id="GO:0003677">
    <property type="term" value="F:DNA binding"/>
    <property type="evidence" value="ECO:0007669"/>
    <property type="project" value="InterPro"/>
</dbReference>
<reference evidence="5" key="1">
    <citation type="submission" date="2018-05" db="EMBL/GenBank/DDBJ databases">
        <authorList>
            <person name="Lanie J.A."/>
            <person name="Ng W.-L."/>
            <person name="Kazmierczak K.M."/>
            <person name="Andrzejewski T.M."/>
            <person name="Davidsen T.M."/>
            <person name="Wayne K.J."/>
            <person name="Tettelin H."/>
            <person name="Glass J.I."/>
            <person name="Rusch D."/>
            <person name="Podicherti R."/>
            <person name="Tsui H.-C.T."/>
            <person name="Winkler M.E."/>
        </authorList>
    </citation>
    <scope>NUCLEOTIDE SEQUENCE</scope>
</reference>
<dbReference type="GO" id="GO:0008270">
    <property type="term" value="F:zinc ion binding"/>
    <property type="evidence" value="ECO:0007669"/>
    <property type="project" value="InterPro"/>
</dbReference>
<dbReference type="InterPro" id="IPR023580">
    <property type="entry name" value="RNA_pol_su_RPB10"/>
</dbReference>
<dbReference type="AlphaFoldDB" id="A0A381T9D4"/>
<dbReference type="InterPro" id="IPR020789">
    <property type="entry name" value="RNA_pol_suN_Zn-BS"/>
</dbReference>
<name>A0A381T9D4_9ZZZZ</name>
<dbReference type="Gene3D" id="1.10.10.60">
    <property type="entry name" value="Homeodomain-like"/>
    <property type="match status" value="1"/>
</dbReference>
<dbReference type="GO" id="GO:0000428">
    <property type="term" value="C:DNA-directed RNA polymerase complex"/>
    <property type="evidence" value="ECO:0007669"/>
    <property type="project" value="UniProtKB-KW"/>
</dbReference>
<keyword evidence="3" id="KW-0862">Zinc</keyword>